<name>A0ACB5SVT7_AMBMO</name>
<sequence length="117" mass="13469">MRLNDTTNDHGAENAAWLANVSRNPDFFNVPLDIPNYVKRFHSVDDLIEHISPLEGIQNPHTGITTTYRSVNSINEKIFDKLDSPPMVYRAENSIFKDHVQFHHYTQEVLNIIIVPV</sequence>
<evidence type="ECO:0000313" key="1">
    <source>
        <dbReference type="EMBL" id="GME74079.1"/>
    </source>
</evidence>
<comment type="caution">
    <text evidence="1">The sequence shown here is derived from an EMBL/GenBank/DDBJ whole genome shotgun (WGS) entry which is preliminary data.</text>
</comment>
<reference evidence="1" key="1">
    <citation type="submission" date="2023-04" db="EMBL/GenBank/DDBJ databases">
        <title>Ambrosiozyma monospora NBRC 10751.</title>
        <authorList>
            <person name="Ichikawa N."/>
            <person name="Sato H."/>
            <person name="Tonouchi N."/>
        </authorList>
    </citation>
    <scope>NUCLEOTIDE SEQUENCE</scope>
    <source>
        <strain evidence="1">NBRC 10751</strain>
    </source>
</reference>
<evidence type="ECO:0000313" key="2">
    <source>
        <dbReference type="Proteomes" id="UP001165064"/>
    </source>
</evidence>
<gene>
    <name evidence="1" type="ORF">Amon02_000164200</name>
</gene>
<dbReference type="EMBL" id="BSXS01000829">
    <property type="protein sequence ID" value="GME74079.1"/>
    <property type="molecule type" value="Genomic_DNA"/>
</dbReference>
<dbReference type="Proteomes" id="UP001165064">
    <property type="component" value="Unassembled WGS sequence"/>
</dbReference>
<keyword evidence="2" id="KW-1185">Reference proteome</keyword>
<protein>
    <submittedName>
        <fullName evidence="1">Unnamed protein product</fullName>
    </submittedName>
</protein>
<accession>A0ACB5SVT7</accession>
<proteinExistence type="predicted"/>
<organism evidence="1 2">
    <name type="scientific">Ambrosiozyma monospora</name>
    <name type="common">Yeast</name>
    <name type="synonym">Endomycopsis monosporus</name>
    <dbReference type="NCBI Taxonomy" id="43982"/>
    <lineage>
        <taxon>Eukaryota</taxon>
        <taxon>Fungi</taxon>
        <taxon>Dikarya</taxon>
        <taxon>Ascomycota</taxon>
        <taxon>Saccharomycotina</taxon>
        <taxon>Pichiomycetes</taxon>
        <taxon>Pichiales</taxon>
        <taxon>Pichiaceae</taxon>
        <taxon>Ambrosiozyma</taxon>
    </lineage>
</organism>